<proteinExistence type="predicted"/>
<sequence length="47" mass="5004">METPVAHEDSANRGQAATATTRSLTVKYAAQSGDWGVALELPTGMRR</sequence>
<organism evidence="2 3">
    <name type="scientific">Mycobacterium avium (strain 104)</name>
    <dbReference type="NCBI Taxonomy" id="243243"/>
    <lineage>
        <taxon>Bacteria</taxon>
        <taxon>Bacillati</taxon>
        <taxon>Actinomycetota</taxon>
        <taxon>Actinomycetes</taxon>
        <taxon>Mycobacteriales</taxon>
        <taxon>Mycobacteriaceae</taxon>
        <taxon>Mycobacterium</taxon>
        <taxon>Mycobacterium avium complex (MAC)</taxon>
    </lineage>
</organism>
<accession>A0A0H2ZSW8</accession>
<protein>
    <submittedName>
        <fullName evidence="2">Uncharacterized protein</fullName>
    </submittedName>
</protein>
<dbReference type="EMBL" id="CP000479">
    <property type="protein sequence ID" value="ABK64748.1"/>
    <property type="molecule type" value="Genomic_DNA"/>
</dbReference>
<feature type="compositionally biased region" description="Basic and acidic residues" evidence="1">
    <location>
        <begin position="1"/>
        <end position="11"/>
    </location>
</feature>
<evidence type="ECO:0000256" key="1">
    <source>
        <dbReference type="SAM" id="MobiDB-lite"/>
    </source>
</evidence>
<dbReference type="AlphaFoldDB" id="A0A0H2ZSW8"/>
<feature type="region of interest" description="Disordered" evidence="1">
    <location>
        <begin position="1"/>
        <end position="21"/>
    </location>
</feature>
<feature type="compositionally biased region" description="Polar residues" evidence="1">
    <location>
        <begin position="12"/>
        <end position="21"/>
    </location>
</feature>
<reference evidence="2 3" key="1">
    <citation type="submission" date="2006-10" db="EMBL/GenBank/DDBJ databases">
        <authorList>
            <person name="Fleischmann R.D."/>
            <person name="Dodson R.J."/>
            <person name="Haft D.H."/>
            <person name="Merkel J.S."/>
            <person name="Nelson W.C."/>
            <person name="Fraser C.M."/>
        </authorList>
    </citation>
    <scope>NUCLEOTIDE SEQUENCE [LARGE SCALE GENOMIC DNA]</scope>
    <source>
        <strain evidence="2 3">104</strain>
    </source>
</reference>
<dbReference type="Proteomes" id="UP000001574">
    <property type="component" value="Chromosome"/>
</dbReference>
<name>A0A0H2ZSW8_MYCA1</name>
<dbReference type="HOGENOM" id="CLU_3170404_0_0_11"/>
<evidence type="ECO:0000313" key="2">
    <source>
        <dbReference type="EMBL" id="ABK64748.1"/>
    </source>
</evidence>
<dbReference type="KEGG" id="mav:MAV_0131"/>
<evidence type="ECO:0000313" key="3">
    <source>
        <dbReference type="Proteomes" id="UP000001574"/>
    </source>
</evidence>
<gene>
    <name evidence="2" type="ordered locus">MAV_0131</name>
</gene>